<keyword evidence="3 5" id="KW-0863">Zinc-finger</keyword>
<protein>
    <recommendedName>
        <fullName evidence="11">PX domain-containing protein</fullName>
    </recommendedName>
</protein>
<feature type="domain" description="PX" evidence="8">
    <location>
        <begin position="332"/>
        <end position="467"/>
    </location>
</feature>
<dbReference type="Gene3D" id="3.30.40.10">
    <property type="entry name" value="Zinc/RING finger domain, C3HC4 (zinc finger)"/>
    <property type="match status" value="1"/>
</dbReference>
<name>A0AAD5QF88_PYTIN</name>
<dbReference type="PANTHER" id="PTHR46571:SF1">
    <property type="entry name" value="SORTING NEXIN-8"/>
    <property type="match status" value="1"/>
</dbReference>
<evidence type="ECO:0000256" key="1">
    <source>
        <dbReference type="ARBA" id="ARBA00004287"/>
    </source>
</evidence>
<comment type="subcellular location">
    <subcellularLocation>
        <location evidence="1">Membrane</location>
        <topology evidence="1">Peripheral membrane protein</topology>
        <orientation evidence="1">Cytoplasmic side</orientation>
    </subcellularLocation>
</comment>
<dbReference type="SUPFAM" id="SSF64268">
    <property type="entry name" value="PX domain"/>
    <property type="match status" value="1"/>
</dbReference>
<comment type="caution">
    <text evidence="9">The sequence shown here is derived from an EMBL/GenBank/DDBJ whole genome shotgun (WGS) entry which is preliminary data.</text>
</comment>
<dbReference type="InterPro" id="IPR013083">
    <property type="entry name" value="Znf_RING/FYVE/PHD"/>
</dbReference>
<dbReference type="Pfam" id="PF13445">
    <property type="entry name" value="zf-RING_UBOX"/>
    <property type="match status" value="1"/>
</dbReference>
<evidence type="ECO:0000256" key="5">
    <source>
        <dbReference type="PROSITE-ProRule" id="PRU00175"/>
    </source>
</evidence>
<dbReference type="SUPFAM" id="SSF57850">
    <property type="entry name" value="RING/U-box"/>
    <property type="match status" value="1"/>
</dbReference>
<dbReference type="GO" id="GO:0034498">
    <property type="term" value="P:early endosome to Golgi transport"/>
    <property type="evidence" value="ECO:0007669"/>
    <property type="project" value="TreeGrafter"/>
</dbReference>
<feature type="domain" description="RING-type" evidence="7">
    <location>
        <begin position="92"/>
        <end position="157"/>
    </location>
</feature>
<dbReference type="Proteomes" id="UP001209570">
    <property type="component" value="Unassembled WGS sequence"/>
</dbReference>
<dbReference type="GO" id="GO:0035091">
    <property type="term" value="F:phosphatidylinositol binding"/>
    <property type="evidence" value="ECO:0007669"/>
    <property type="project" value="InterPro"/>
</dbReference>
<dbReference type="SMART" id="SM00184">
    <property type="entry name" value="RING"/>
    <property type="match status" value="1"/>
</dbReference>
<sequence length="834" mass="93160">MASPFASFFSAAASMTSPFPTSPRVAAPAPAPAPPSSASSSVSSASSSSFTSRAPFAANASPFSPPASMLHDEEDDHAARIWRELVESSVECELCNEPYDESDEHMPRLLSCGHTFCQSCLEDWSSVGASAGLSAAPTQLAGVPPELVAAMDCPTCRRVTTYNSAEGARSLPKNFELLRVRQEIESQTPQQLEKIKQLWTTQVLEKERLAREAEQHAIQAQRESDEAAQRARSLERQVEINEQEKRDAQEAAEDARRRALLASQRAEALQAETDQLKQRLQYEAQQLQRVKKDASSAAAVAAELHSRAEQLEQQVEKVRAQLSLHSGRHDPSKLVVLVVEPTTVGSWLLPYTRYAVISIASDATRMDPYVAAKTWTMMRQVAEPSSSVRVYRRYSDFVWLHHELRWKFPFELVPSIPGKQLFFNKDKEFVGERMRSLQAFLREILRHPVLATADDVRAFLLSTTEELEALRNASRALLGTDADMRDDDAFLREFCFVISSPRQSAERLVDTIRDKLDRGTPVIKQLGVGCDVGIHEQRGQAVANGSTSNGGGDDRVERSLSASLSALENDTVDDPEDPEFSRKRRETAEMRRKYIEIAHGHSSVTARGAQVSRAERRYSHHLHRLCELVHEMDALDRTSSQQRRERLAISMMEHSTYTPQQMDNDSRALFESQSFMARASEALSALSLSTRHDAECMEYALLEVSRMQTLELGAIEDAFTRLRTKEEAVDRAVQAATTGGESYLAPLTPSAGIMSPSSQPMSPSMLANRKNELRLRREDLMDKVQKLDPARARFVLETLQHNVAEMQQLAHARRKLCEATKKQLLASPARTSTR</sequence>
<keyword evidence="10" id="KW-1185">Reference proteome</keyword>
<feature type="compositionally biased region" description="Basic and acidic residues" evidence="6">
    <location>
        <begin position="222"/>
        <end position="256"/>
    </location>
</feature>
<organism evidence="9 10">
    <name type="scientific">Pythium insidiosum</name>
    <name type="common">Pythiosis disease agent</name>
    <dbReference type="NCBI Taxonomy" id="114742"/>
    <lineage>
        <taxon>Eukaryota</taxon>
        <taxon>Sar</taxon>
        <taxon>Stramenopiles</taxon>
        <taxon>Oomycota</taxon>
        <taxon>Peronosporomycetes</taxon>
        <taxon>Pythiales</taxon>
        <taxon>Pythiaceae</taxon>
        <taxon>Pythium</taxon>
    </lineage>
</organism>
<dbReference type="Gene3D" id="3.30.1520.10">
    <property type="entry name" value="Phox-like domain"/>
    <property type="match status" value="1"/>
</dbReference>
<evidence type="ECO:0000313" key="9">
    <source>
        <dbReference type="EMBL" id="KAJ0409599.1"/>
    </source>
</evidence>
<gene>
    <name evidence="9" type="ORF">P43SY_008471</name>
</gene>
<dbReference type="InterPro" id="IPR036871">
    <property type="entry name" value="PX_dom_sf"/>
</dbReference>
<proteinExistence type="predicted"/>
<evidence type="ECO:0000256" key="4">
    <source>
        <dbReference type="ARBA" id="ARBA00022833"/>
    </source>
</evidence>
<keyword evidence="2" id="KW-0479">Metal-binding</keyword>
<dbReference type="GO" id="GO:0005829">
    <property type="term" value="C:cytosol"/>
    <property type="evidence" value="ECO:0007669"/>
    <property type="project" value="GOC"/>
</dbReference>
<dbReference type="GO" id="GO:0031901">
    <property type="term" value="C:early endosome membrane"/>
    <property type="evidence" value="ECO:0007669"/>
    <property type="project" value="TreeGrafter"/>
</dbReference>
<dbReference type="InterPro" id="IPR017907">
    <property type="entry name" value="Znf_RING_CS"/>
</dbReference>
<dbReference type="InterPro" id="IPR028662">
    <property type="entry name" value="SNX8/Mvp1"/>
</dbReference>
<evidence type="ECO:0000259" key="8">
    <source>
        <dbReference type="PROSITE" id="PS50195"/>
    </source>
</evidence>
<feature type="region of interest" description="Disordered" evidence="6">
    <location>
        <begin position="16"/>
        <end position="49"/>
    </location>
</feature>
<dbReference type="SMART" id="SM00312">
    <property type="entry name" value="PX"/>
    <property type="match status" value="1"/>
</dbReference>
<evidence type="ECO:0000259" key="7">
    <source>
        <dbReference type="PROSITE" id="PS50089"/>
    </source>
</evidence>
<dbReference type="InterPro" id="IPR027370">
    <property type="entry name" value="Znf-RING_euk"/>
</dbReference>
<evidence type="ECO:0000313" key="10">
    <source>
        <dbReference type="Proteomes" id="UP001209570"/>
    </source>
</evidence>
<accession>A0AAD5QF88</accession>
<evidence type="ECO:0000256" key="2">
    <source>
        <dbReference type="ARBA" id="ARBA00022723"/>
    </source>
</evidence>
<feature type="compositionally biased region" description="Low complexity" evidence="6">
    <location>
        <begin position="36"/>
        <end position="49"/>
    </location>
</feature>
<evidence type="ECO:0008006" key="11">
    <source>
        <dbReference type="Google" id="ProtNLM"/>
    </source>
</evidence>
<dbReference type="PROSITE" id="PS50195">
    <property type="entry name" value="PX"/>
    <property type="match status" value="1"/>
</dbReference>
<dbReference type="GO" id="GO:0008270">
    <property type="term" value="F:zinc ion binding"/>
    <property type="evidence" value="ECO:0007669"/>
    <property type="project" value="UniProtKB-KW"/>
</dbReference>
<evidence type="ECO:0000256" key="3">
    <source>
        <dbReference type="ARBA" id="ARBA00022771"/>
    </source>
</evidence>
<feature type="region of interest" description="Disordered" evidence="6">
    <location>
        <begin position="565"/>
        <end position="586"/>
    </location>
</feature>
<dbReference type="InterPro" id="IPR001841">
    <property type="entry name" value="Znf_RING"/>
</dbReference>
<dbReference type="EMBL" id="JAKCXM010000003">
    <property type="protein sequence ID" value="KAJ0409599.1"/>
    <property type="molecule type" value="Genomic_DNA"/>
</dbReference>
<reference evidence="9" key="1">
    <citation type="submission" date="2021-12" db="EMBL/GenBank/DDBJ databases">
        <title>Prjna785345.</title>
        <authorList>
            <person name="Rujirawat T."/>
            <person name="Krajaejun T."/>
        </authorList>
    </citation>
    <scope>NUCLEOTIDE SEQUENCE</scope>
    <source>
        <strain evidence="9">Pi057C3</strain>
    </source>
</reference>
<feature type="compositionally biased region" description="Low complexity" evidence="6">
    <location>
        <begin position="16"/>
        <end position="28"/>
    </location>
</feature>
<dbReference type="AlphaFoldDB" id="A0AAD5QF88"/>
<dbReference type="InterPro" id="IPR001683">
    <property type="entry name" value="PX_dom"/>
</dbReference>
<dbReference type="CDD" id="cd06093">
    <property type="entry name" value="PX_domain"/>
    <property type="match status" value="1"/>
</dbReference>
<keyword evidence="4" id="KW-0862">Zinc</keyword>
<dbReference type="GO" id="GO:0006886">
    <property type="term" value="P:intracellular protein transport"/>
    <property type="evidence" value="ECO:0007669"/>
    <property type="project" value="TreeGrafter"/>
</dbReference>
<feature type="region of interest" description="Disordered" evidence="6">
    <location>
        <begin position="215"/>
        <end position="256"/>
    </location>
</feature>
<dbReference type="PANTHER" id="PTHR46571">
    <property type="entry name" value="SORTING NEXIN-8"/>
    <property type="match status" value="1"/>
</dbReference>
<dbReference type="Pfam" id="PF00787">
    <property type="entry name" value="PX"/>
    <property type="match status" value="1"/>
</dbReference>
<dbReference type="PROSITE" id="PS50089">
    <property type="entry name" value="ZF_RING_2"/>
    <property type="match status" value="1"/>
</dbReference>
<evidence type="ECO:0000256" key="6">
    <source>
        <dbReference type="SAM" id="MobiDB-lite"/>
    </source>
</evidence>
<dbReference type="PROSITE" id="PS00518">
    <property type="entry name" value="ZF_RING_1"/>
    <property type="match status" value="1"/>
</dbReference>